<keyword evidence="2" id="KW-1185">Reference proteome</keyword>
<dbReference type="Proteomes" id="UP000245207">
    <property type="component" value="Unassembled WGS sequence"/>
</dbReference>
<sequence length="144" mass="15457">MQKISNCSETIKSLDFGKTPLMYSKSHNKFVVEGCGNALMMYDDGSVITGCSTTCLNNTISDTNNKCIVGISCCQTTIPHYLKSYRMNLTGLASQMGGDRACGSAFLTDKDLYEQFAVGGADSAIPTSLLWTLAGIDKNQANLV</sequence>
<proteinExistence type="predicted"/>
<keyword evidence="1" id="KW-0418">Kinase</keyword>
<dbReference type="PANTHER" id="PTHR33491">
    <property type="entry name" value="OSJNBA0016N04.9 PROTEIN"/>
    <property type="match status" value="1"/>
</dbReference>
<name>A0A2U1LN96_ARTAN</name>
<keyword evidence="1" id="KW-0808">Transferase</keyword>
<reference evidence="1 2" key="1">
    <citation type="journal article" date="2018" name="Mol. Plant">
        <title>The genome of Artemisia annua provides insight into the evolution of Asteraceae family and artemisinin biosynthesis.</title>
        <authorList>
            <person name="Shen Q."/>
            <person name="Zhang L."/>
            <person name="Liao Z."/>
            <person name="Wang S."/>
            <person name="Yan T."/>
            <person name="Shi P."/>
            <person name="Liu M."/>
            <person name="Fu X."/>
            <person name="Pan Q."/>
            <person name="Wang Y."/>
            <person name="Lv Z."/>
            <person name="Lu X."/>
            <person name="Zhang F."/>
            <person name="Jiang W."/>
            <person name="Ma Y."/>
            <person name="Chen M."/>
            <person name="Hao X."/>
            <person name="Li L."/>
            <person name="Tang Y."/>
            <person name="Lv G."/>
            <person name="Zhou Y."/>
            <person name="Sun X."/>
            <person name="Brodelius P.E."/>
            <person name="Rose J.K.C."/>
            <person name="Tang K."/>
        </authorList>
    </citation>
    <scope>NUCLEOTIDE SEQUENCE [LARGE SCALE GENOMIC DNA]</scope>
    <source>
        <strain evidence="2">cv. Huhao1</strain>
        <tissue evidence="1">Leaf</tissue>
    </source>
</reference>
<dbReference type="AlphaFoldDB" id="A0A2U1LN96"/>
<dbReference type="GO" id="GO:0016301">
    <property type="term" value="F:kinase activity"/>
    <property type="evidence" value="ECO:0007669"/>
    <property type="project" value="UniProtKB-KW"/>
</dbReference>
<protein>
    <submittedName>
        <fullName evidence="1">Protein kinase-like domain-containing protein</fullName>
    </submittedName>
</protein>
<organism evidence="1 2">
    <name type="scientific">Artemisia annua</name>
    <name type="common">Sweet wormwood</name>
    <dbReference type="NCBI Taxonomy" id="35608"/>
    <lineage>
        <taxon>Eukaryota</taxon>
        <taxon>Viridiplantae</taxon>
        <taxon>Streptophyta</taxon>
        <taxon>Embryophyta</taxon>
        <taxon>Tracheophyta</taxon>
        <taxon>Spermatophyta</taxon>
        <taxon>Magnoliopsida</taxon>
        <taxon>eudicotyledons</taxon>
        <taxon>Gunneridae</taxon>
        <taxon>Pentapetalae</taxon>
        <taxon>asterids</taxon>
        <taxon>campanulids</taxon>
        <taxon>Asterales</taxon>
        <taxon>Asteraceae</taxon>
        <taxon>Asteroideae</taxon>
        <taxon>Anthemideae</taxon>
        <taxon>Artemisiinae</taxon>
        <taxon>Artemisia</taxon>
    </lineage>
</organism>
<dbReference type="STRING" id="35608.A0A2U1LN96"/>
<evidence type="ECO:0000313" key="1">
    <source>
        <dbReference type="EMBL" id="PWA50469.1"/>
    </source>
</evidence>
<comment type="caution">
    <text evidence="1">The sequence shown here is derived from an EMBL/GenBank/DDBJ whole genome shotgun (WGS) entry which is preliminary data.</text>
</comment>
<evidence type="ECO:0000313" key="2">
    <source>
        <dbReference type="Proteomes" id="UP000245207"/>
    </source>
</evidence>
<dbReference type="EMBL" id="PKPP01008521">
    <property type="protein sequence ID" value="PWA50469.1"/>
    <property type="molecule type" value="Genomic_DNA"/>
</dbReference>
<gene>
    <name evidence="1" type="ORF">CTI12_AA411300</name>
</gene>
<accession>A0A2U1LN96</accession>
<dbReference type="OrthoDB" id="4062651at2759"/>